<evidence type="ECO:0000259" key="1">
    <source>
        <dbReference type="Pfam" id="PF01814"/>
    </source>
</evidence>
<name>A0A5C3KNC0_COPMA</name>
<reference evidence="2 3" key="1">
    <citation type="journal article" date="2019" name="Nat. Ecol. Evol.">
        <title>Megaphylogeny resolves global patterns of mushroom evolution.</title>
        <authorList>
            <person name="Varga T."/>
            <person name="Krizsan K."/>
            <person name="Foldi C."/>
            <person name="Dima B."/>
            <person name="Sanchez-Garcia M."/>
            <person name="Sanchez-Ramirez S."/>
            <person name="Szollosi G.J."/>
            <person name="Szarkandi J.G."/>
            <person name="Papp V."/>
            <person name="Albert L."/>
            <person name="Andreopoulos W."/>
            <person name="Angelini C."/>
            <person name="Antonin V."/>
            <person name="Barry K.W."/>
            <person name="Bougher N.L."/>
            <person name="Buchanan P."/>
            <person name="Buyck B."/>
            <person name="Bense V."/>
            <person name="Catcheside P."/>
            <person name="Chovatia M."/>
            <person name="Cooper J."/>
            <person name="Damon W."/>
            <person name="Desjardin D."/>
            <person name="Finy P."/>
            <person name="Geml J."/>
            <person name="Haridas S."/>
            <person name="Hughes K."/>
            <person name="Justo A."/>
            <person name="Karasinski D."/>
            <person name="Kautmanova I."/>
            <person name="Kiss B."/>
            <person name="Kocsube S."/>
            <person name="Kotiranta H."/>
            <person name="LaButti K.M."/>
            <person name="Lechner B.E."/>
            <person name="Liimatainen K."/>
            <person name="Lipzen A."/>
            <person name="Lukacs Z."/>
            <person name="Mihaltcheva S."/>
            <person name="Morgado L.N."/>
            <person name="Niskanen T."/>
            <person name="Noordeloos M.E."/>
            <person name="Ohm R.A."/>
            <person name="Ortiz-Santana B."/>
            <person name="Ovrebo C."/>
            <person name="Racz N."/>
            <person name="Riley R."/>
            <person name="Savchenko A."/>
            <person name="Shiryaev A."/>
            <person name="Soop K."/>
            <person name="Spirin V."/>
            <person name="Szebenyi C."/>
            <person name="Tomsovsky M."/>
            <person name="Tulloss R.E."/>
            <person name="Uehling J."/>
            <person name="Grigoriev I.V."/>
            <person name="Vagvolgyi C."/>
            <person name="Papp T."/>
            <person name="Martin F.M."/>
            <person name="Miettinen O."/>
            <person name="Hibbett D.S."/>
            <person name="Nagy L.G."/>
        </authorList>
    </citation>
    <scope>NUCLEOTIDE SEQUENCE [LARGE SCALE GENOMIC DNA]</scope>
    <source>
        <strain evidence="2 3">CBS 121175</strain>
    </source>
</reference>
<gene>
    <name evidence="2" type="ORF">FA15DRAFT_672025</name>
</gene>
<evidence type="ECO:0000313" key="2">
    <source>
        <dbReference type="EMBL" id="TFK21981.1"/>
    </source>
</evidence>
<dbReference type="PANTHER" id="PTHR38048">
    <property type="entry name" value="EXPRESSED PROTEIN"/>
    <property type="match status" value="1"/>
</dbReference>
<dbReference type="AlphaFoldDB" id="A0A5C3KNC0"/>
<dbReference type="OrthoDB" id="10044044at2759"/>
<protein>
    <recommendedName>
        <fullName evidence="1">Hemerythrin-like domain-containing protein</fullName>
    </recommendedName>
</protein>
<dbReference type="InterPro" id="IPR012312">
    <property type="entry name" value="Hemerythrin-like"/>
</dbReference>
<organism evidence="2 3">
    <name type="scientific">Coprinopsis marcescibilis</name>
    <name type="common">Agaric fungus</name>
    <name type="synonym">Psathyrella marcescibilis</name>
    <dbReference type="NCBI Taxonomy" id="230819"/>
    <lineage>
        <taxon>Eukaryota</taxon>
        <taxon>Fungi</taxon>
        <taxon>Dikarya</taxon>
        <taxon>Basidiomycota</taxon>
        <taxon>Agaricomycotina</taxon>
        <taxon>Agaricomycetes</taxon>
        <taxon>Agaricomycetidae</taxon>
        <taxon>Agaricales</taxon>
        <taxon>Agaricineae</taxon>
        <taxon>Psathyrellaceae</taxon>
        <taxon>Coprinopsis</taxon>
    </lineage>
</organism>
<dbReference type="PANTHER" id="PTHR38048:SF1">
    <property type="entry name" value="HEMERYTHRIN-LIKE DOMAIN-CONTAINING PROTEIN"/>
    <property type="match status" value="1"/>
</dbReference>
<sequence length="151" mass="17794">MSHFHEHFKRQFNTLYELADGSYNERGLSFSMYIQTAKDLVQHLTFHHTYEERNFFPSLAEKMPQFSQADKGDHLQSHQAIHEGLDKLESLADNWSKNPTEYSPAEMKACLDGFREVLFRHLNQEVSDLRGENLQKYFSVEEIEALLLLFH</sequence>
<feature type="domain" description="Hemerythrin-like" evidence="1">
    <location>
        <begin position="3"/>
        <end position="125"/>
    </location>
</feature>
<accession>A0A5C3KNC0</accession>
<keyword evidence="3" id="KW-1185">Reference proteome</keyword>
<dbReference type="Gene3D" id="1.20.120.520">
    <property type="entry name" value="nmb1532 protein domain like"/>
    <property type="match status" value="1"/>
</dbReference>
<dbReference type="EMBL" id="ML210253">
    <property type="protein sequence ID" value="TFK21981.1"/>
    <property type="molecule type" value="Genomic_DNA"/>
</dbReference>
<dbReference type="CDD" id="cd12108">
    <property type="entry name" value="Hr-like"/>
    <property type="match status" value="1"/>
</dbReference>
<dbReference type="Pfam" id="PF01814">
    <property type="entry name" value="Hemerythrin"/>
    <property type="match status" value="1"/>
</dbReference>
<dbReference type="Proteomes" id="UP000307440">
    <property type="component" value="Unassembled WGS sequence"/>
</dbReference>
<proteinExistence type="predicted"/>
<evidence type="ECO:0000313" key="3">
    <source>
        <dbReference type="Proteomes" id="UP000307440"/>
    </source>
</evidence>
<dbReference type="STRING" id="230819.A0A5C3KNC0"/>
<dbReference type="InterPro" id="IPR053206">
    <property type="entry name" value="Dimeric_xanthone_biosynth"/>
</dbReference>